<dbReference type="RefSeq" id="WP_039398740.1">
    <property type="nucleotide sequence ID" value="NZ_CABPRX010000010.1"/>
</dbReference>
<evidence type="ECO:0000313" key="1">
    <source>
        <dbReference type="EMBL" id="SNU85583.1"/>
    </source>
</evidence>
<dbReference type="KEGG" id="pspu:NA29_17410"/>
<dbReference type="GeneID" id="88095279"/>
<name>A0A239SLK6_9BURK</name>
<dbReference type="Proteomes" id="UP000215126">
    <property type="component" value="Chromosome 1"/>
</dbReference>
<accession>A0A239SLK6</accession>
<dbReference type="EMBL" id="LT906435">
    <property type="protein sequence ID" value="SNU85583.1"/>
    <property type="molecule type" value="Genomic_DNA"/>
</dbReference>
<reference evidence="1 2" key="1">
    <citation type="submission" date="2017-06" db="EMBL/GenBank/DDBJ databases">
        <authorList>
            <consortium name="Pathogen Informatics"/>
        </authorList>
    </citation>
    <scope>NUCLEOTIDE SEQUENCE [LARGE SCALE GENOMIC DNA]</scope>
    <source>
        <strain evidence="1 2">NCTC13161</strain>
    </source>
</reference>
<evidence type="ECO:0000313" key="2">
    <source>
        <dbReference type="Proteomes" id="UP000215126"/>
    </source>
</evidence>
<organism evidence="1 2">
    <name type="scientific">Pandoraea sputorum</name>
    <dbReference type="NCBI Taxonomy" id="93222"/>
    <lineage>
        <taxon>Bacteria</taxon>
        <taxon>Pseudomonadati</taxon>
        <taxon>Pseudomonadota</taxon>
        <taxon>Betaproteobacteria</taxon>
        <taxon>Burkholderiales</taxon>
        <taxon>Burkholderiaceae</taxon>
        <taxon>Pandoraea</taxon>
    </lineage>
</organism>
<dbReference type="STRING" id="93222.NA29_17410"/>
<protein>
    <submittedName>
        <fullName evidence="1">Uncharacterized protein</fullName>
    </submittedName>
</protein>
<dbReference type="OrthoDB" id="9987814at2"/>
<proteinExistence type="predicted"/>
<gene>
    <name evidence="1" type="ORF">SAMEA4530655_02646</name>
</gene>
<keyword evidence="2" id="KW-1185">Reference proteome</keyword>
<sequence>MVKGFPLVFGAIRRSFGVFGPKLVLKGAKFGDSTGSDLSSRLGNFEIAGRRTQGARSSQAGHAKLYGSLTKRVRQPV</sequence>
<dbReference type="AlphaFoldDB" id="A0A239SLK6"/>